<evidence type="ECO:0000313" key="3">
    <source>
        <dbReference type="RefSeq" id="XP_027204258.1"/>
    </source>
</evidence>
<dbReference type="PANTHER" id="PTHR20371:SF1">
    <property type="entry name" value="ENOLASE-PHOSPHATASE E1"/>
    <property type="match status" value="1"/>
</dbReference>
<evidence type="ECO:0000313" key="2">
    <source>
        <dbReference type="Proteomes" id="UP000515146"/>
    </source>
</evidence>
<dbReference type="KEGG" id="dpte:113797983"/>
<dbReference type="GO" id="GO:0019509">
    <property type="term" value="P:L-methionine salvage from methylthioadenosine"/>
    <property type="evidence" value="ECO:0007669"/>
    <property type="project" value="TreeGrafter"/>
</dbReference>
<organism evidence="2 3">
    <name type="scientific">Dermatophagoides pteronyssinus</name>
    <name type="common">European house dust mite</name>
    <dbReference type="NCBI Taxonomy" id="6956"/>
    <lineage>
        <taxon>Eukaryota</taxon>
        <taxon>Metazoa</taxon>
        <taxon>Ecdysozoa</taxon>
        <taxon>Arthropoda</taxon>
        <taxon>Chelicerata</taxon>
        <taxon>Arachnida</taxon>
        <taxon>Acari</taxon>
        <taxon>Acariformes</taxon>
        <taxon>Sarcoptiformes</taxon>
        <taxon>Astigmata</taxon>
        <taxon>Psoroptidia</taxon>
        <taxon>Analgoidea</taxon>
        <taxon>Pyroglyphidae</taxon>
        <taxon>Dermatophagoidinae</taxon>
        <taxon>Dermatophagoides</taxon>
    </lineage>
</organism>
<gene>
    <name evidence="3" type="primary">LOC113797983</name>
</gene>
<dbReference type="InterPro" id="IPR036412">
    <property type="entry name" value="HAD-like_sf"/>
</dbReference>
<dbReference type="InterPro" id="IPR023214">
    <property type="entry name" value="HAD_sf"/>
</dbReference>
<protein>
    <submittedName>
        <fullName evidence="3">Uncharacterized protein LOC113797983</fullName>
    </submittedName>
</protein>
<dbReference type="Gene3D" id="3.40.50.1000">
    <property type="entry name" value="HAD superfamily/HAD-like"/>
    <property type="match status" value="1"/>
</dbReference>
<feature type="region of interest" description="Disordered" evidence="1">
    <location>
        <begin position="1"/>
        <end position="30"/>
    </location>
</feature>
<name>A0A6P6YFI0_DERPT</name>
<dbReference type="GO" id="GO:0043874">
    <property type="term" value="F:acireductone synthase activity"/>
    <property type="evidence" value="ECO:0007669"/>
    <property type="project" value="TreeGrafter"/>
</dbReference>
<dbReference type="OrthoDB" id="6492594at2759"/>
<reference evidence="3" key="1">
    <citation type="submission" date="2025-08" db="UniProtKB">
        <authorList>
            <consortium name="RefSeq"/>
        </authorList>
    </citation>
    <scope>IDENTIFICATION</scope>
    <source>
        <strain evidence="3">Airmid</strain>
    </source>
</reference>
<dbReference type="AlphaFoldDB" id="A0A6P6YFI0"/>
<keyword evidence="2" id="KW-1185">Reference proteome</keyword>
<dbReference type="SUPFAM" id="SSF56784">
    <property type="entry name" value="HAD-like"/>
    <property type="match status" value="1"/>
</dbReference>
<feature type="compositionally biased region" description="Polar residues" evidence="1">
    <location>
        <begin position="17"/>
        <end position="26"/>
    </location>
</feature>
<dbReference type="PANTHER" id="PTHR20371">
    <property type="entry name" value="ENOLASE-PHOSPHATASE E1"/>
    <property type="match status" value="1"/>
</dbReference>
<dbReference type="GeneID" id="113797983"/>
<evidence type="ECO:0000256" key="1">
    <source>
        <dbReference type="SAM" id="MobiDB-lite"/>
    </source>
</evidence>
<dbReference type="RefSeq" id="XP_027204258.1">
    <property type="nucleotide sequence ID" value="XM_027348457.1"/>
</dbReference>
<accession>A0A6P6YFI0</accession>
<dbReference type="OMA" id="HYWRFEE"/>
<proteinExistence type="predicted"/>
<dbReference type="Proteomes" id="UP000515146">
    <property type="component" value="Unplaced"/>
</dbReference>
<dbReference type="InParanoid" id="A0A6P6YFI0"/>
<sequence length="317" mass="36165">MNLSDEEDSMKSLPTEEATQPQQSATGFDGVVRQERQRRKQNFGPNAKQVRKPNNILVDIYGVIAPWTFVTHLKKFAKDNIGDYVRQNWENKLTRTIVGRMWEQLKIDRKAGMNIPNIEEPNADNKPDEIINTTINGLQWVLESKYPALRTQMEKLCTDLWSNSFETGKLKADIYPDVIDAFHYWRFEEFIKIYSYASGPVEGQRQFLRTTAAGDLNRYIANGLNSSGGYKFDPNKFRGLLAALREPKPDNLLYITDDPRKARAAERVGIRTVIVNRSGSDTGKYDPKETNGMTVVTTLADIEFINDPNAYVIPQCC</sequence>